<feature type="domain" description="Cell division control protein 73 C-terminal" evidence="5">
    <location>
        <begin position="199"/>
        <end position="355"/>
    </location>
</feature>
<evidence type="ECO:0000313" key="7">
    <source>
        <dbReference type="Proteomes" id="UP000193685"/>
    </source>
</evidence>
<dbReference type="GO" id="GO:0006368">
    <property type="term" value="P:transcription elongation by RNA polymerase II"/>
    <property type="evidence" value="ECO:0007669"/>
    <property type="project" value="InterPro"/>
</dbReference>
<dbReference type="GO" id="GO:0000993">
    <property type="term" value="F:RNA polymerase II complex binding"/>
    <property type="evidence" value="ECO:0007669"/>
    <property type="project" value="TreeGrafter"/>
</dbReference>
<keyword evidence="4" id="KW-0539">Nucleus</keyword>
<evidence type="ECO:0000256" key="4">
    <source>
        <dbReference type="ARBA" id="ARBA00023242"/>
    </source>
</evidence>
<evidence type="ECO:0000256" key="2">
    <source>
        <dbReference type="ARBA" id="ARBA00010427"/>
    </source>
</evidence>
<evidence type="ECO:0000313" key="6">
    <source>
        <dbReference type="EMBL" id="ORY82014.1"/>
    </source>
</evidence>
<dbReference type="Gene3D" id="3.40.50.11990">
    <property type="entry name" value="RNA polymerase II accessory factor, Cdc73 C-terminal domain"/>
    <property type="match status" value="1"/>
</dbReference>
<protein>
    <submittedName>
        <fullName evidence="6">RNA pol II accessory factor, Cdc73 family-domain-containing protein</fullName>
    </submittedName>
</protein>
<dbReference type="STRING" id="56484.A0A1Y2FF34"/>
<comment type="similarity">
    <text evidence="2">Belongs to the CDC73 family.</text>
</comment>
<dbReference type="GO" id="GO:0016593">
    <property type="term" value="C:Cdc73/Paf1 complex"/>
    <property type="evidence" value="ECO:0007669"/>
    <property type="project" value="InterPro"/>
</dbReference>
<comment type="subcellular location">
    <subcellularLocation>
        <location evidence="1">Nucleus</location>
    </subcellularLocation>
</comment>
<dbReference type="InterPro" id="IPR038103">
    <property type="entry name" value="CDC73_C_sf"/>
</dbReference>
<accession>A0A1Y2FF34</accession>
<dbReference type="Proteomes" id="UP000193685">
    <property type="component" value="Unassembled WGS sequence"/>
</dbReference>
<sequence>MSDPLTLLSQAVAASQPLQLLSEAEAPVDDIRDATTLQIAEERIALDQKTRFERSGEALDLRTIYFAWLHKDAGSADYIEACSSRNIPNLSFLEKQDLIALLTDAAHQSSFVAGNKRPAEDDAIAAEAKKQATDKIVLSEEVAAMAKLEHHSKPFSAVLHGRKLVDFSSVQREARDFFLVKSKAEPAAAIAKPAKSRLRDPIILLSPSASSLITMHNVKKFLEDGVFVPPEQAARETGGPAPELLSLAYKSKLRPGYTLRFVVVESTDKFKPEYWDRLLVVFTTGQAWQFKPYAQSFSDPRSLFQKCKGVLVKYSDDAAIPAERDWNIQSIKVDRARRYNDRVTVSAFWHSIEKWMEEKGKRDFYRHERR</sequence>
<evidence type="ECO:0000256" key="3">
    <source>
        <dbReference type="ARBA" id="ARBA00023163"/>
    </source>
</evidence>
<dbReference type="OrthoDB" id="2186602at2759"/>
<name>A0A1Y2FF34_PROLT</name>
<dbReference type="InterPro" id="IPR007852">
    <property type="entry name" value="Cdc73/Parafibromin"/>
</dbReference>
<gene>
    <name evidence="6" type="ORF">BCR37DRAFT_29061</name>
</gene>
<dbReference type="Pfam" id="PF05179">
    <property type="entry name" value="CDC73_C"/>
    <property type="match status" value="1"/>
</dbReference>
<dbReference type="PANTHER" id="PTHR12466:SF8">
    <property type="entry name" value="PARAFIBROMIN"/>
    <property type="match status" value="1"/>
</dbReference>
<comment type="caution">
    <text evidence="6">The sequence shown here is derived from an EMBL/GenBank/DDBJ whole genome shotgun (WGS) entry which is preliminary data.</text>
</comment>
<evidence type="ECO:0000256" key="1">
    <source>
        <dbReference type="ARBA" id="ARBA00004123"/>
    </source>
</evidence>
<reference evidence="6 7" key="1">
    <citation type="submission" date="2016-07" db="EMBL/GenBank/DDBJ databases">
        <title>Pervasive Adenine N6-methylation of Active Genes in Fungi.</title>
        <authorList>
            <consortium name="DOE Joint Genome Institute"/>
            <person name="Mondo S.J."/>
            <person name="Dannebaum R.O."/>
            <person name="Kuo R.C."/>
            <person name="Labutti K."/>
            <person name="Haridas S."/>
            <person name="Kuo A."/>
            <person name="Salamov A."/>
            <person name="Ahrendt S.R."/>
            <person name="Lipzen A."/>
            <person name="Sullivan W."/>
            <person name="Andreopoulos W.B."/>
            <person name="Clum A."/>
            <person name="Lindquist E."/>
            <person name="Daum C."/>
            <person name="Ramamoorthy G.K."/>
            <person name="Gryganskyi A."/>
            <person name="Culley D."/>
            <person name="Magnuson J.K."/>
            <person name="James T.Y."/>
            <person name="O'Malley M.A."/>
            <person name="Stajich J.E."/>
            <person name="Spatafora J.W."/>
            <person name="Visel A."/>
            <person name="Grigoriev I.V."/>
        </authorList>
    </citation>
    <scope>NUCLEOTIDE SEQUENCE [LARGE SCALE GENOMIC DNA]</scope>
    <source>
        <strain evidence="6 7">12-1054</strain>
    </source>
</reference>
<keyword evidence="3" id="KW-0804">Transcription</keyword>
<dbReference type="PANTHER" id="PTHR12466">
    <property type="entry name" value="CDC73 DOMAIN PROTEIN"/>
    <property type="match status" value="1"/>
</dbReference>
<evidence type="ECO:0000259" key="5">
    <source>
        <dbReference type="Pfam" id="PF05179"/>
    </source>
</evidence>
<dbReference type="RefSeq" id="XP_040725148.1">
    <property type="nucleotide sequence ID" value="XM_040866859.1"/>
</dbReference>
<proteinExistence type="inferred from homology"/>
<dbReference type="EMBL" id="MCFI01000010">
    <property type="protein sequence ID" value="ORY82014.1"/>
    <property type="molecule type" value="Genomic_DNA"/>
</dbReference>
<dbReference type="InterPro" id="IPR031336">
    <property type="entry name" value="CDC73_C"/>
</dbReference>
<keyword evidence="7" id="KW-1185">Reference proteome</keyword>
<dbReference type="OMA" id="FRPDYWN"/>
<dbReference type="AlphaFoldDB" id="A0A1Y2FF34"/>
<dbReference type="GeneID" id="63783458"/>
<dbReference type="GO" id="GO:0032968">
    <property type="term" value="P:positive regulation of transcription elongation by RNA polymerase II"/>
    <property type="evidence" value="ECO:0007669"/>
    <property type="project" value="TreeGrafter"/>
</dbReference>
<organism evidence="6 7">
    <name type="scientific">Protomyces lactucae-debilis</name>
    <dbReference type="NCBI Taxonomy" id="2754530"/>
    <lineage>
        <taxon>Eukaryota</taxon>
        <taxon>Fungi</taxon>
        <taxon>Dikarya</taxon>
        <taxon>Ascomycota</taxon>
        <taxon>Taphrinomycotina</taxon>
        <taxon>Taphrinomycetes</taxon>
        <taxon>Taphrinales</taxon>
        <taxon>Protomycetaceae</taxon>
        <taxon>Protomyces</taxon>
    </lineage>
</organism>